<evidence type="ECO:0000256" key="3">
    <source>
        <dbReference type="ARBA" id="ARBA00022801"/>
    </source>
</evidence>
<evidence type="ECO:0000256" key="6">
    <source>
        <dbReference type="ARBA" id="ARBA00023235"/>
    </source>
</evidence>
<dbReference type="EC" id="5.6.2.4" evidence="8"/>
<dbReference type="InterPro" id="IPR014001">
    <property type="entry name" value="Helicase_ATP-bd"/>
</dbReference>
<comment type="caution">
    <text evidence="12">The sequence shown here is derived from an EMBL/GenBank/DDBJ whole genome shotgun (WGS) entry which is preliminary data.</text>
</comment>
<dbReference type="NCBIfam" id="NF045503">
    <property type="entry name" value="repair_heli_XPB"/>
    <property type="match status" value="1"/>
</dbReference>
<keyword evidence="6" id="KW-0413">Isomerase</keyword>
<dbReference type="GO" id="GO:0005524">
    <property type="term" value="F:ATP binding"/>
    <property type="evidence" value="ECO:0007669"/>
    <property type="project" value="UniProtKB-KW"/>
</dbReference>
<evidence type="ECO:0000256" key="1">
    <source>
        <dbReference type="ARBA" id="ARBA00006637"/>
    </source>
</evidence>
<dbReference type="InterPro" id="IPR050615">
    <property type="entry name" value="ATP-dep_DNA_Helicase"/>
</dbReference>
<keyword evidence="4" id="KW-0347">Helicase</keyword>
<dbReference type="EMBL" id="PDJF01000001">
    <property type="protein sequence ID" value="PFG27028.1"/>
    <property type="molecule type" value="Genomic_DNA"/>
</dbReference>
<dbReference type="InterPro" id="IPR027417">
    <property type="entry name" value="P-loop_NTPase"/>
</dbReference>
<name>A0A2A9DK10_9CORY</name>
<dbReference type="GO" id="GO:0043138">
    <property type="term" value="F:3'-5' DNA helicase activity"/>
    <property type="evidence" value="ECO:0007669"/>
    <property type="project" value="UniProtKB-EC"/>
</dbReference>
<dbReference type="Pfam" id="PF04851">
    <property type="entry name" value="ResIII"/>
    <property type="match status" value="1"/>
</dbReference>
<protein>
    <recommendedName>
        <fullName evidence="8">DNA 3'-5' helicase</fullName>
        <ecNumber evidence="8">5.6.2.4</ecNumber>
    </recommendedName>
</protein>
<dbReference type="PROSITE" id="PS51194">
    <property type="entry name" value="HELICASE_CTER"/>
    <property type="match status" value="1"/>
</dbReference>
<dbReference type="InterPro" id="IPR001650">
    <property type="entry name" value="Helicase_C-like"/>
</dbReference>
<keyword evidence="13" id="KW-1185">Reference proteome</keyword>
<dbReference type="AlphaFoldDB" id="A0A2A9DK10"/>
<dbReference type="Proteomes" id="UP000221653">
    <property type="component" value="Unassembled WGS sequence"/>
</dbReference>
<dbReference type="SMART" id="SM00487">
    <property type="entry name" value="DEXDc"/>
    <property type="match status" value="1"/>
</dbReference>
<keyword evidence="5" id="KW-0067">ATP-binding</keyword>
<dbReference type="STRING" id="1724.GCA_001044175_01814"/>
<comment type="similarity">
    <text evidence="1">Belongs to the helicase family. RAD25/XPB subfamily.</text>
</comment>
<dbReference type="Pfam" id="PF13625">
    <property type="entry name" value="Helicase_C_3"/>
    <property type="match status" value="1"/>
</dbReference>
<dbReference type="InterPro" id="IPR006935">
    <property type="entry name" value="Helicase/UvrB_N"/>
</dbReference>
<organism evidence="12 13">
    <name type="scientific">Corynebacterium renale</name>
    <dbReference type="NCBI Taxonomy" id="1724"/>
    <lineage>
        <taxon>Bacteria</taxon>
        <taxon>Bacillati</taxon>
        <taxon>Actinomycetota</taxon>
        <taxon>Actinomycetes</taxon>
        <taxon>Mycobacteriales</taxon>
        <taxon>Corynebacteriaceae</taxon>
        <taxon>Corynebacterium</taxon>
    </lineage>
</organism>
<evidence type="ECO:0000256" key="8">
    <source>
        <dbReference type="ARBA" id="ARBA00034808"/>
    </source>
</evidence>
<dbReference type="Pfam" id="PF16203">
    <property type="entry name" value="ERCC3_RAD25_C"/>
    <property type="match status" value="1"/>
</dbReference>
<dbReference type="Gene3D" id="3.40.50.300">
    <property type="entry name" value="P-loop containing nucleotide triphosphate hydrolases"/>
    <property type="match status" value="2"/>
</dbReference>
<comment type="catalytic activity">
    <reaction evidence="9">
        <text>ATP + H2O = ADP + phosphate + H(+)</text>
        <dbReference type="Rhea" id="RHEA:13065"/>
        <dbReference type="ChEBI" id="CHEBI:15377"/>
        <dbReference type="ChEBI" id="CHEBI:15378"/>
        <dbReference type="ChEBI" id="CHEBI:30616"/>
        <dbReference type="ChEBI" id="CHEBI:43474"/>
        <dbReference type="ChEBI" id="CHEBI:456216"/>
        <dbReference type="EC" id="5.6.2.4"/>
    </reaction>
</comment>
<dbReference type="CDD" id="cd18029">
    <property type="entry name" value="DEXHc_XPB"/>
    <property type="match status" value="1"/>
</dbReference>
<accession>A0A2A9DK10</accession>
<feature type="domain" description="Helicase C-terminal" evidence="11">
    <location>
        <begin position="402"/>
        <end position="555"/>
    </location>
</feature>
<keyword evidence="3" id="KW-0378">Hydrolase</keyword>
<gene>
    <name evidence="12" type="ORF">ATK06_0070</name>
</gene>
<dbReference type="PROSITE" id="PS51192">
    <property type="entry name" value="HELICASE_ATP_BIND_1"/>
    <property type="match status" value="1"/>
</dbReference>
<comment type="catalytic activity">
    <reaction evidence="7">
        <text>Couples ATP hydrolysis with the unwinding of duplex DNA by translocating in the 3'-5' direction.</text>
        <dbReference type="EC" id="5.6.2.4"/>
    </reaction>
</comment>
<evidence type="ECO:0000256" key="9">
    <source>
        <dbReference type="ARBA" id="ARBA00048988"/>
    </source>
</evidence>
<evidence type="ECO:0000256" key="7">
    <source>
        <dbReference type="ARBA" id="ARBA00034617"/>
    </source>
</evidence>
<sequence length="561" mass="62363">MALDGPLIVQSDKTILLEVAHPQAALARLELAPFAELERAPEHIHTYRITPLALWNARAAGHDAEQVVDVLERYSRFPVPQALLVDVAETMARYGRVVLHKHPAHGLILESAEPAILAEVQRHKKIAPMLGQRIDEHTIVVHPSERGRLKQELLKIGWPADDRAGYVDGEHHPIALSDATEEWQLRDYQRYAVDSFWEGGSGVVVLPCGAGKTIVGAGTMALAKTTTLILVTNTVAGRQWRDELLRRTTLTPEEIGEYSGEKKEIRPVTIATYQVVTRKTRGEYRALELFDSRDWGLIIYDEVHLLPAPVFRMTSDLQSRRRLGLTATLVREDGREGDVFSLIGPKRYDAPWKELEAAGYIATAECVEIRTTMSDAGRMAYATAETRERYRLAACAPEKRAVVDKLLEAHAGSPTLVIGAYIDQLEEIAERHNIPLIDGSTSTSARQKAFDAFRAGEISQLVVSKVANFSIDLPEASVAIQVSGTFGSRQEEAQRLGRLLRPKADGGEAHFYTVVTRDTLDAEYAAHRQRFLAEQGYAYRLLDATDLPAFLTEEGIVSRKD</sequence>
<dbReference type="PANTHER" id="PTHR11274:SF0">
    <property type="entry name" value="GENERAL TRANSCRIPTION AND DNA REPAIR FACTOR IIH HELICASE SUBUNIT XPB"/>
    <property type="match status" value="1"/>
</dbReference>
<dbReference type="PANTHER" id="PTHR11274">
    <property type="entry name" value="RAD25/XP-B DNA REPAIR HELICASE"/>
    <property type="match status" value="1"/>
</dbReference>
<evidence type="ECO:0000256" key="2">
    <source>
        <dbReference type="ARBA" id="ARBA00022741"/>
    </source>
</evidence>
<evidence type="ECO:0000259" key="10">
    <source>
        <dbReference type="PROSITE" id="PS51192"/>
    </source>
</evidence>
<dbReference type="CDD" id="cd18789">
    <property type="entry name" value="SF2_C_XPB"/>
    <property type="match status" value="1"/>
</dbReference>
<evidence type="ECO:0000256" key="5">
    <source>
        <dbReference type="ARBA" id="ARBA00022840"/>
    </source>
</evidence>
<dbReference type="SUPFAM" id="SSF52540">
    <property type="entry name" value="P-loop containing nucleoside triphosphate hydrolases"/>
    <property type="match status" value="2"/>
</dbReference>
<reference evidence="12 13" key="1">
    <citation type="submission" date="2017-10" db="EMBL/GenBank/DDBJ databases">
        <title>Sequencing the genomes of 1000 actinobacteria strains.</title>
        <authorList>
            <person name="Klenk H.-P."/>
        </authorList>
    </citation>
    <scope>NUCLEOTIDE SEQUENCE [LARGE SCALE GENOMIC DNA]</scope>
    <source>
        <strain evidence="12 13">DSM 20688</strain>
    </source>
</reference>
<evidence type="ECO:0000313" key="13">
    <source>
        <dbReference type="Proteomes" id="UP000221653"/>
    </source>
</evidence>
<evidence type="ECO:0000313" key="12">
    <source>
        <dbReference type="EMBL" id="PFG27028.1"/>
    </source>
</evidence>
<evidence type="ECO:0000259" key="11">
    <source>
        <dbReference type="PROSITE" id="PS51194"/>
    </source>
</evidence>
<dbReference type="InterPro" id="IPR032830">
    <property type="entry name" value="XPB/Ssl2_N"/>
</dbReference>
<dbReference type="InterPro" id="IPR032438">
    <property type="entry name" value="ERCC3_RAD25_C"/>
</dbReference>
<dbReference type="GO" id="GO:0016787">
    <property type="term" value="F:hydrolase activity"/>
    <property type="evidence" value="ECO:0007669"/>
    <property type="project" value="UniProtKB-KW"/>
</dbReference>
<proteinExistence type="inferred from homology"/>
<keyword evidence="2" id="KW-0547">Nucleotide-binding</keyword>
<dbReference type="GO" id="GO:0003677">
    <property type="term" value="F:DNA binding"/>
    <property type="evidence" value="ECO:0007669"/>
    <property type="project" value="InterPro"/>
</dbReference>
<dbReference type="SMART" id="SM00490">
    <property type="entry name" value="HELICc"/>
    <property type="match status" value="1"/>
</dbReference>
<feature type="domain" description="Helicase ATP-binding" evidence="10">
    <location>
        <begin position="193"/>
        <end position="347"/>
    </location>
</feature>
<evidence type="ECO:0000256" key="4">
    <source>
        <dbReference type="ARBA" id="ARBA00022806"/>
    </source>
</evidence>
<dbReference type="RefSeq" id="WP_098388646.1">
    <property type="nucleotide sequence ID" value="NZ_LS483464.1"/>
</dbReference>
<dbReference type="OrthoDB" id="3713880at2"/>